<dbReference type="PROSITE" id="PS50893">
    <property type="entry name" value="ABC_TRANSPORTER_2"/>
    <property type="match status" value="1"/>
</dbReference>
<dbReference type="PROSITE" id="PS00211">
    <property type="entry name" value="ABC_TRANSPORTER_1"/>
    <property type="match status" value="1"/>
</dbReference>
<dbReference type="InterPro" id="IPR017871">
    <property type="entry name" value="ABC_transporter-like_CS"/>
</dbReference>
<dbReference type="CDD" id="cd18572">
    <property type="entry name" value="ABC_6TM_TAP"/>
    <property type="match status" value="1"/>
</dbReference>
<evidence type="ECO:0000313" key="10">
    <source>
        <dbReference type="EMBL" id="KRH07155.1"/>
    </source>
</evidence>
<dbReference type="GO" id="GO:0140359">
    <property type="term" value="F:ABC-type transporter activity"/>
    <property type="evidence" value="ECO:0007669"/>
    <property type="project" value="InterPro"/>
</dbReference>
<keyword evidence="12" id="KW-1185">Reference proteome</keyword>
<dbReference type="Proteomes" id="UP000008827">
    <property type="component" value="Chromosome 16"/>
</dbReference>
<dbReference type="SUPFAM" id="SSF90123">
    <property type="entry name" value="ABC transporter transmembrane region"/>
    <property type="match status" value="1"/>
</dbReference>
<gene>
    <name evidence="11" type="primary">LOC100797529</name>
    <name evidence="10" type="ORF">GLYMA_16G071000</name>
</gene>
<dbReference type="PANTHER" id="PTHR43394:SF19">
    <property type="entry name" value="ABC TRANSPORTER B FAMILY"/>
    <property type="match status" value="1"/>
</dbReference>
<keyword evidence="6 7" id="KW-0472">Membrane</keyword>
<dbReference type="InterPro" id="IPR003439">
    <property type="entry name" value="ABC_transporter-like_ATP-bd"/>
</dbReference>
<evidence type="ECO:0000256" key="7">
    <source>
        <dbReference type="SAM" id="Phobius"/>
    </source>
</evidence>
<feature type="domain" description="ABC transporter" evidence="8">
    <location>
        <begin position="415"/>
        <end position="612"/>
    </location>
</feature>
<evidence type="ECO:0000256" key="4">
    <source>
        <dbReference type="ARBA" id="ARBA00022840"/>
    </source>
</evidence>
<dbReference type="EMBL" id="CM000849">
    <property type="protein sequence ID" value="KRH07155.1"/>
    <property type="molecule type" value="Genomic_DNA"/>
</dbReference>
<evidence type="ECO:0000256" key="2">
    <source>
        <dbReference type="ARBA" id="ARBA00022692"/>
    </source>
</evidence>
<evidence type="ECO:0000256" key="1">
    <source>
        <dbReference type="ARBA" id="ARBA00004141"/>
    </source>
</evidence>
<evidence type="ECO:0000256" key="5">
    <source>
        <dbReference type="ARBA" id="ARBA00022989"/>
    </source>
</evidence>
<keyword evidence="5 7" id="KW-1133">Transmembrane helix</keyword>
<dbReference type="PROSITE" id="PS50929">
    <property type="entry name" value="ABC_TM1F"/>
    <property type="match status" value="1"/>
</dbReference>
<evidence type="ECO:0000256" key="3">
    <source>
        <dbReference type="ARBA" id="ARBA00022741"/>
    </source>
</evidence>
<dbReference type="SUPFAM" id="SSF52540">
    <property type="entry name" value="P-loop containing nucleoside triphosphate hydrolases"/>
    <property type="match status" value="1"/>
</dbReference>
<dbReference type="Pfam" id="PF00005">
    <property type="entry name" value="ABC_tran"/>
    <property type="match status" value="1"/>
</dbReference>
<evidence type="ECO:0000313" key="12">
    <source>
        <dbReference type="Proteomes" id="UP000008827"/>
    </source>
</evidence>
<feature type="transmembrane region" description="Helical" evidence="7">
    <location>
        <begin position="234"/>
        <end position="256"/>
    </location>
</feature>
<feature type="transmembrane region" description="Helical" evidence="7">
    <location>
        <begin position="154"/>
        <end position="178"/>
    </location>
</feature>
<feature type="domain" description="ABC transmembrane type-1" evidence="9">
    <location>
        <begin position="115"/>
        <end position="381"/>
    </location>
</feature>
<dbReference type="PANTHER" id="PTHR43394">
    <property type="entry name" value="ATP-DEPENDENT PERMEASE MDL1, MITOCHONDRIAL"/>
    <property type="match status" value="1"/>
</dbReference>
<evidence type="ECO:0000313" key="11">
    <source>
        <dbReference type="EnsemblPlants" id="KRH07155"/>
    </source>
</evidence>
<dbReference type="InterPro" id="IPR039421">
    <property type="entry name" value="Type_1_exporter"/>
</dbReference>
<dbReference type="GO" id="GO:0016020">
    <property type="term" value="C:membrane"/>
    <property type="evidence" value="ECO:0007669"/>
    <property type="project" value="UniProtKB-SubCell"/>
</dbReference>
<comment type="subcellular location">
    <subcellularLocation>
        <location evidence="1">Membrane</location>
        <topology evidence="1">Multi-pass membrane protein</topology>
    </subcellularLocation>
</comment>
<dbReference type="InterPro" id="IPR036640">
    <property type="entry name" value="ABC1_TM_sf"/>
</dbReference>
<dbReference type="GO" id="GO:0016887">
    <property type="term" value="F:ATP hydrolysis activity"/>
    <property type="evidence" value="ECO:0007669"/>
    <property type="project" value="InterPro"/>
</dbReference>
<evidence type="ECO:0000259" key="9">
    <source>
        <dbReference type="PROSITE" id="PS50929"/>
    </source>
</evidence>
<dbReference type="GO" id="GO:0005524">
    <property type="term" value="F:ATP binding"/>
    <property type="evidence" value="ECO:0007669"/>
    <property type="project" value="UniProtKB-KW"/>
</dbReference>
<proteinExistence type="predicted"/>
<dbReference type="Pfam" id="PF00664">
    <property type="entry name" value="ABC_membrane"/>
    <property type="match status" value="1"/>
</dbReference>
<dbReference type="AlphaFoldDB" id="A0A0R0FV94"/>
<sequence>MMSPDPNFLHSTLGLSQIPRWNIFFPCNSTKSQTHHFSSLTHSGRSEIFRVSGPETRSQVGFPFAKRVGSSTSILPSGSWWALPELREDGAEPTAAMLALRRMWELVADERLVAFVAAGSLVIAALSEITMPSILAASIFSAQSGETVAFSRNALFLLVLCLTSGICSGLRSGCFGILNVTLDISYFDKERVGDLTSRLAADCQRLSHVIGNDLQLILRNSCQGTGAIINLMALSWPLALSALVICSILSAIFLVYGQYQRKAAKLIQDFTACANDVAQETLSSIRIVRAYGTGKKEFGRYKQLLQSLAFINVRESVASGFWNLIFNTLYRSTQIFAVVLVGMSVLRCHVTVEQLTKYVLYCEWLIYATWRVTNSLTSLLQSIGASEQIFQLMNLLPSDQFLAKGVKLERLVGHIQFANVSFHYPARSMMPVLECLKFSIEANQVIAIVGLSGSGKSTLLNLLLRLYEPSSGQIYIDGFPLNELDIRWLREHIGYVAQEPHLFHMDIKSNIKYGCPTNIKQADIERAAKKANAHDFISSLPNGYETLVDDNALSGGQKQRIAIARAILRDPVIMILDEATSALDSESEHYIKMGDHEELMRNDGLYAKLTKIQADILT</sequence>
<dbReference type="ExpressionAtlas" id="A0A0R0FV94">
    <property type="expression patterns" value="baseline and differential"/>
</dbReference>
<feature type="transmembrane region" description="Helical" evidence="7">
    <location>
        <begin position="112"/>
        <end position="142"/>
    </location>
</feature>
<reference evidence="11" key="2">
    <citation type="submission" date="2018-02" db="UniProtKB">
        <authorList>
            <consortium name="EnsemblPlants"/>
        </authorList>
    </citation>
    <scope>IDENTIFICATION</scope>
    <source>
        <strain evidence="11">Williams 82</strain>
    </source>
</reference>
<reference evidence="10 11" key="1">
    <citation type="journal article" date="2010" name="Nature">
        <title>Genome sequence of the palaeopolyploid soybean.</title>
        <authorList>
            <person name="Schmutz J."/>
            <person name="Cannon S.B."/>
            <person name="Schlueter J."/>
            <person name="Ma J."/>
            <person name="Mitros T."/>
            <person name="Nelson W."/>
            <person name="Hyten D.L."/>
            <person name="Song Q."/>
            <person name="Thelen J.J."/>
            <person name="Cheng J."/>
            <person name="Xu D."/>
            <person name="Hellsten U."/>
            <person name="May G.D."/>
            <person name="Yu Y."/>
            <person name="Sakurai T."/>
            <person name="Umezawa T."/>
            <person name="Bhattacharyya M.K."/>
            <person name="Sandhu D."/>
            <person name="Valliyodan B."/>
            <person name="Lindquist E."/>
            <person name="Peto M."/>
            <person name="Grant D."/>
            <person name="Shu S."/>
            <person name="Goodstein D."/>
            <person name="Barry K."/>
            <person name="Futrell-Griggs M."/>
            <person name="Abernathy B."/>
            <person name="Du J."/>
            <person name="Tian Z."/>
            <person name="Zhu L."/>
            <person name="Gill N."/>
            <person name="Joshi T."/>
            <person name="Libault M."/>
            <person name="Sethuraman A."/>
            <person name="Zhang X.-C."/>
            <person name="Shinozaki K."/>
            <person name="Nguyen H.T."/>
            <person name="Wing R.A."/>
            <person name="Cregan P."/>
            <person name="Specht J."/>
            <person name="Grimwood J."/>
            <person name="Rokhsar D."/>
            <person name="Stacey G."/>
            <person name="Shoemaker R.C."/>
            <person name="Jackson S.A."/>
        </authorList>
    </citation>
    <scope>NUCLEOTIDE SEQUENCE</scope>
    <source>
        <strain evidence="11">cv. Williams 82</strain>
        <tissue evidence="10">Callus</tissue>
    </source>
</reference>
<evidence type="ECO:0008006" key="13">
    <source>
        <dbReference type="Google" id="ProtNLM"/>
    </source>
</evidence>
<organism evidence="10">
    <name type="scientific">Glycine max</name>
    <name type="common">Soybean</name>
    <name type="synonym">Glycine hispida</name>
    <dbReference type="NCBI Taxonomy" id="3847"/>
    <lineage>
        <taxon>Eukaryota</taxon>
        <taxon>Viridiplantae</taxon>
        <taxon>Streptophyta</taxon>
        <taxon>Embryophyta</taxon>
        <taxon>Tracheophyta</taxon>
        <taxon>Spermatophyta</taxon>
        <taxon>Magnoliopsida</taxon>
        <taxon>eudicotyledons</taxon>
        <taxon>Gunneridae</taxon>
        <taxon>Pentapetalae</taxon>
        <taxon>rosids</taxon>
        <taxon>fabids</taxon>
        <taxon>Fabales</taxon>
        <taxon>Fabaceae</taxon>
        <taxon>Papilionoideae</taxon>
        <taxon>50 kb inversion clade</taxon>
        <taxon>NPAAA clade</taxon>
        <taxon>indigoferoid/millettioid clade</taxon>
        <taxon>Phaseoleae</taxon>
        <taxon>Glycine</taxon>
        <taxon>Glycine subgen. Soja</taxon>
    </lineage>
</organism>
<evidence type="ECO:0000256" key="6">
    <source>
        <dbReference type="ARBA" id="ARBA00023136"/>
    </source>
</evidence>
<dbReference type="InterPro" id="IPR027417">
    <property type="entry name" value="P-loop_NTPase"/>
</dbReference>
<keyword evidence="3" id="KW-0547">Nucleotide-binding</keyword>
<protein>
    <recommendedName>
        <fullName evidence="13">ABC transporter B family member 26, chloroplastic</fullName>
    </recommendedName>
</protein>
<dbReference type="Gene3D" id="1.20.1560.10">
    <property type="entry name" value="ABC transporter type 1, transmembrane domain"/>
    <property type="match status" value="1"/>
</dbReference>
<dbReference type="EnsemblPlants" id="KRH07155">
    <property type="protein sequence ID" value="KRH07155"/>
    <property type="gene ID" value="GLYMA_16G071000"/>
</dbReference>
<dbReference type="Gene3D" id="3.40.50.300">
    <property type="entry name" value="P-loop containing nucleotide triphosphate hydrolases"/>
    <property type="match status" value="1"/>
</dbReference>
<reference evidence="10" key="3">
    <citation type="submission" date="2018-07" db="EMBL/GenBank/DDBJ databases">
        <title>WGS assembly of Glycine max.</title>
        <authorList>
            <person name="Schmutz J."/>
            <person name="Cannon S."/>
            <person name="Schlueter J."/>
            <person name="Ma J."/>
            <person name="Mitros T."/>
            <person name="Nelson W."/>
            <person name="Hyten D."/>
            <person name="Song Q."/>
            <person name="Thelen J."/>
            <person name="Cheng J."/>
            <person name="Xu D."/>
            <person name="Hellsten U."/>
            <person name="May G."/>
            <person name="Yu Y."/>
            <person name="Sakurai T."/>
            <person name="Umezawa T."/>
            <person name="Bhattacharyya M."/>
            <person name="Sandhu D."/>
            <person name="Valliyodan B."/>
            <person name="Lindquist E."/>
            <person name="Peto M."/>
            <person name="Grant D."/>
            <person name="Shu S."/>
            <person name="Goodstein D."/>
            <person name="Barry K."/>
            <person name="Futrell-Griggs M."/>
            <person name="Abernathy B."/>
            <person name="Du J."/>
            <person name="Tian Z."/>
            <person name="Zhu L."/>
            <person name="Gill N."/>
            <person name="Joshi T."/>
            <person name="Libault M."/>
            <person name="Sethuraman A."/>
            <person name="Zhang X."/>
            <person name="Shinozaki K."/>
            <person name="Nguyen H."/>
            <person name="Wing R."/>
            <person name="Cregan P."/>
            <person name="Specht J."/>
            <person name="Grimwood J."/>
            <person name="Rokhsar D."/>
            <person name="Stacey G."/>
            <person name="Shoemaker R."/>
            <person name="Jackson S."/>
        </authorList>
    </citation>
    <scope>NUCLEOTIDE SEQUENCE</scope>
    <source>
        <tissue evidence="10">Callus</tissue>
    </source>
</reference>
<dbReference type="SMART" id="SM00382">
    <property type="entry name" value="AAA"/>
    <property type="match status" value="1"/>
</dbReference>
<evidence type="ECO:0000259" key="8">
    <source>
        <dbReference type="PROSITE" id="PS50893"/>
    </source>
</evidence>
<dbReference type="Gramene" id="KRH07155">
    <property type="protein sequence ID" value="KRH07155"/>
    <property type="gene ID" value="GLYMA_16G071000"/>
</dbReference>
<keyword evidence="2 7" id="KW-0812">Transmembrane</keyword>
<name>A0A0R0FV94_SOYBN</name>
<keyword evidence="4" id="KW-0067">ATP-binding</keyword>
<dbReference type="InterPro" id="IPR003593">
    <property type="entry name" value="AAA+_ATPase"/>
</dbReference>
<accession>A0A0R0FV94</accession>
<dbReference type="InterPro" id="IPR011527">
    <property type="entry name" value="ABC1_TM_dom"/>
</dbReference>